<reference evidence="1 2" key="2">
    <citation type="journal article" date="2021" name="Genomics">
        <title>High-quality reference genome for Clonorchis sinensis.</title>
        <authorList>
            <person name="Young N.D."/>
            <person name="Stroehlein A.J."/>
            <person name="Kinkar L."/>
            <person name="Wang T."/>
            <person name="Sohn W.M."/>
            <person name="Chang B.C.H."/>
            <person name="Kaur P."/>
            <person name="Weisz D."/>
            <person name="Dudchenko O."/>
            <person name="Aiden E.L."/>
            <person name="Korhonen P.K."/>
            <person name="Gasser R.B."/>
        </authorList>
    </citation>
    <scope>NUCLEOTIDE SEQUENCE [LARGE SCALE GENOMIC DNA]</scope>
    <source>
        <strain evidence="1">Cs-k2</strain>
    </source>
</reference>
<evidence type="ECO:0000313" key="2">
    <source>
        <dbReference type="Proteomes" id="UP000286415"/>
    </source>
</evidence>
<comment type="caution">
    <text evidence="1">The sequence shown here is derived from an EMBL/GenBank/DDBJ whole genome shotgun (WGS) entry which is preliminary data.</text>
</comment>
<proteinExistence type="predicted"/>
<gene>
    <name evidence="1" type="ORF">CSKR_113346</name>
</gene>
<organism evidence="1 2">
    <name type="scientific">Clonorchis sinensis</name>
    <name type="common">Chinese liver fluke</name>
    <dbReference type="NCBI Taxonomy" id="79923"/>
    <lineage>
        <taxon>Eukaryota</taxon>
        <taxon>Metazoa</taxon>
        <taxon>Spiralia</taxon>
        <taxon>Lophotrochozoa</taxon>
        <taxon>Platyhelminthes</taxon>
        <taxon>Trematoda</taxon>
        <taxon>Digenea</taxon>
        <taxon>Opisthorchiida</taxon>
        <taxon>Opisthorchiata</taxon>
        <taxon>Opisthorchiidae</taxon>
        <taxon>Clonorchis</taxon>
    </lineage>
</organism>
<keyword evidence="2" id="KW-1185">Reference proteome</keyword>
<accession>A0A3R7C5D5</accession>
<reference evidence="1 2" key="1">
    <citation type="journal article" date="2018" name="Biotechnol. Adv.">
        <title>Improved genomic resources and new bioinformatic workflow for the carcinogenic parasite Clonorchis sinensis: Biotechnological implications.</title>
        <authorList>
            <person name="Wang D."/>
            <person name="Korhonen P.K."/>
            <person name="Gasser R.B."/>
            <person name="Young N.D."/>
        </authorList>
    </citation>
    <scope>NUCLEOTIDE SEQUENCE [LARGE SCALE GENOMIC DNA]</scope>
    <source>
        <strain evidence="1">Cs-k2</strain>
    </source>
</reference>
<dbReference type="Proteomes" id="UP000286415">
    <property type="component" value="Unassembled WGS sequence"/>
</dbReference>
<sequence>MLFLALHTNPDSNTTNNSVVSGAVKAAADGSNVTANTALPTAPEQQQQQQQPQVSNTVKSESLSHVRKLFAQGERIPKNVCLDALDAIDQAKWFQNLNVYFCGRFLPLESLMKTTRVLASP</sequence>
<name>A0A3R7C5D5_CLOSI</name>
<dbReference type="EMBL" id="NIRI02000010">
    <property type="protein sequence ID" value="KAG5454343.1"/>
    <property type="molecule type" value="Genomic_DNA"/>
</dbReference>
<dbReference type="InterPro" id="IPR043519">
    <property type="entry name" value="NT_sf"/>
</dbReference>
<dbReference type="Gene3D" id="3.30.460.10">
    <property type="entry name" value="Beta Polymerase, domain 2"/>
    <property type="match status" value="1"/>
</dbReference>
<dbReference type="InParanoid" id="A0A3R7C5D5"/>
<dbReference type="STRING" id="79923.A0A3R7C5D5"/>
<dbReference type="AlphaFoldDB" id="A0A3R7C5D5"/>
<evidence type="ECO:0000313" key="1">
    <source>
        <dbReference type="EMBL" id="KAG5454343.1"/>
    </source>
</evidence>
<dbReference type="OrthoDB" id="8898434at2759"/>
<protein>
    <submittedName>
        <fullName evidence="1">Uncharacterized protein</fullName>
    </submittedName>
</protein>